<proteinExistence type="predicted"/>
<accession>S3HK59</accession>
<name>S3HK59_9HYPH</name>
<evidence type="ECO:0008006" key="3">
    <source>
        <dbReference type="Google" id="ProtNLM"/>
    </source>
</evidence>
<dbReference type="AlphaFoldDB" id="S3HK59"/>
<dbReference type="eggNOG" id="ENOG502ZYNC">
    <property type="taxonomic scope" value="Bacteria"/>
</dbReference>
<evidence type="ECO:0000313" key="2">
    <source>
        <dbReference type="Proteomes" id="UP000014411"/>
    </source>
</evidence>
<comment type="caution">
    <text evidence="1">The sequence shown here is derived from an EMBL/GenBank/DDBJ whole genome shotgun (WGS) entry which is preliminary data.</text>
</comment>
<organism evidence="1 2">
    <name type="scientific">Rhizobium grahamii CCGE 502</name>
    <dbReference type="NCBI Taxonomy" id="990285"/>
    <lineage>
        <taxon>Bacteria</taxon>
        <taxon>Pseudomonadati</taxon>
        <taxon>Pseudomonadota</taxon>
        <taxon>Alphaproteobacteria</taxon>
        <taxon>Hyphomicrobiales</taxon>
        <taxon>Rhizobiaceae</taxon>
        <taxon>Rhizobium/Agrobacterium group</taxon>
        <taxon>Rhizobium</taxon>
    </lineage>
</organism>
<reference evidence="1 2" key="1">
    <citation type="journal article" date="2012" name="J. Bacteriol.">
        <title>Genome sequence of Rhizobium grahamii CCGE502, a broad-host-range symbiont with low nodulation competitiveness in Phaseolus vulgaris.</title>
        <authorList>
            <person name="Althabegoiti M.J."/>
            <person name="Lozano L."/>
            <person name="Torres-Tejerizo G."/>
            <person name="Ormeno-Orrillo E."/>
            <person name="Rogel M.A."/>
            <person name="Gonzalez V."/>
            <person name="Martinez-Romero E."/>
        </authorList>
    </citation>
    <scope>NUCLEOTIDE SEQUENCE [LARGE SCALE GENOMIC DNA]</scope>
    <source>
        <strain evidence="1 2">CCGE 502</strain>
    </source>
</reference>
<keyword evidence="2" id="KW-1185">Reference proteome</keyword>
<dbReference type="Proteomes" id="UP000014411">
    <property type="component" value="Unassembled WGS sequence"/>
</dbReference>
<dbReference type="STRING" id="990285.RGCCGE502_08460"/>
<sequence length="63" mass="7090">MTEKTESFDLIWGAEAIAKAIGKTKRATFHLLENGDLAPARKIGGRWVVDRRLLQRFFMGEAA</sequence>
<dbReference type="HOGENOM" id="CLU_194597_0_0_5"/>
<dbReference type="EMBL" id="AEYE02000011">
    <property type="protein sequence ID" value="EPE98445.1"/>
    <property type="molecule type" value="Genomic_DNA"/>
</dbReference>
<evidence type="ECO:0000313" key="1">
    <source>
        <dbReference type="EMBL" id="EPE98445.1"/>
    </source>
</evidence>
<dbReference type="RefSeq" id="WP_016553734.1">
    <property type="nucleotide sequence ID" value="NZ_AEYE02000011.1"/>
</dbReference>
<protein>
    <recommendedName>
        <fullName evidence="3">Helix-turn-helix domain-containing protein</fullName>
    </recommendedName>
</protein>
<gene>
    <name evidence="1" type="ORF">RGCCGE502_08460</name>
</gene>